<feature type="compositionally biased region" description="Basic and acidic residues" evidence="1">
    <location>
        <begin position="72"/>
        <end position="82"/>
    </location>
</feature>
<proteinExistence type="predicted"/>
<feature type="non-terminal residue" evidence="2">
    <location>
        <position position="247"/>
    </location>
</feature>
<sequence>FQWAMDPKPYLKKGTGKYTKINYPVLRRSGVYQPPADPPLQQLQQHYSPSQARPQLQQQRPLQHVQQRRSPPRTEERWERNRQLPYSIPPLQLPLPGETGVLGQRTPSMVSELDEEEYSRRSSNSAPHGATTAVGFGSSGDSRRTRGESDEGVGMMRDGYSPGIPSGRPRTAGTVDSGFPREDPPLSPLSSSSETNASSIPSMVVDITNVGGQMGVLNMNGSAGPSSRRSSPTTSPTPTRAAPAAAA</sequence>
<feature type="compositionally biased region" description="Low complexity" evidence="1">
    <location>
        <begin position="221"/>
        <end position="247"/>
    </location>
</feature>
<name>A0AAV5VER4_9BILA</name>
<dbReference type="AlphaFoldDB" id="A0AAV5VER4"/>
<comment type="caution">
    <text evidence="2">The sequence shown here is derived from an EMBL/GenBank/DDBJ whole genome shotgun (WGS) entry which is preliminary data.</text>
</comment>
<feature type="compositionally biased region" description="Low complexity" evidence="1">
    <location>
        <begin position="39"/>
        <end position="65"/>
    </location>
</feature>
<dbReference type="EMBL" id="BTSY01000003">
    <property type="protein sequence ID" value="GMT18170.1"/>
    <property type="molecule type" value="Genomic_DNA"/>
</dbReference>
<keyword evidence="3" id="KW-1185">Reference proteome</keyword>
<dbReference type="Proteomes" id="UP001432322">
    <property type="component" value="Unassembled WGS sequence"/>
</dbReference>
<evidence type="ECO:0000256" key="1">
    <source>
        <dbReference type="SAM" id="MobiDB-lite"/>
    </source>
</evidence>
<accession>A0AAV5VER4</accession>
<feature type="non-terminal residue" evidence="2">
    <location>
        <position position="1"/>
    </location>
</feature>
<gene>
    <name evidence="2" type="ORF">PFISCL1PPCAC_9467</name>
</gene>
<feature type="compositionally biased region" description="Low complexity" evidence="1">
    <location>
        <begin position="188"/>
        <end position="202"/>
    </location>
</feature>
<feature type="region of interest" description="Disordered" evidence="1">
    <location>
        <begin position="29"/>
        <end position="247"/>
    </location>
</feature>
<evidence type="ECO:0000313" key="2">
    <source>
        <dbReference type="EMBL" id="GMT18170.1"/>
    </source>
</evidence>
<evidence type="ECO:0000313" key="3">
    <source>
        <dbReference type="Proteomes" id="UP001432322"/>
    </source>
</evidence>
<protein>
    <submittedName>
        <fullName evidence="2">Uncharacterized protein</fullName>
    </submittedName>
</protein>
<organism evidence="2 3">
    <name type="scientific">Pristionchus fissidentatus</name>
    <dbReference type="NCBI Taxonomy" id="1538716"/>
    <lineage>
        <taxon>Eukaryota</taxon>
        <taxon>Metazoa</taxon>
        <taxon>Ecdysozoa</taxon>
        <taxon>Nematoda</taxon>
        <taxon>Chromadorea</taxon>
        <taxon>Rhabditida</taxon>
        <taxon>Rhabditina</taxon>
        <taxon>Diplogasteromorpha</taxon>
        <taxon>Diplogasteroidea</taxon>
        <taxon>Neodiplogasteridae</taxon>
        <taxon>Pristionchus</taxon>
    </lineage>
</organism>
<reference evidence="2" key="1">
    <citation type="submission" date="2023-10" db="EMBL/GenBank/DDBJ databases">
        <title>Genome assembly of Pristionchus species.</title>
        <authorList>
            <person name="Yoshida K."/>
            <person name="Sommer R.J."/>
        </authorList>
    </citation>
    <scope>NUCLEOTIDE SEQUENCE</scope>
    <source>
        <strain evidence="2">RS5133</strain>
    </source>
</reference>